<dbReference type="STRING" id="145854.GA0074692_2338"/>
<dbReference type="RefSeq" id="WP_091643059.1">
    <property type="nucleotide sequence ID" value="NZ_FMHW01000002.1"/>
</dbReference>
<keyword evidence="2" id="KW-0560">Oxidoreductase</keyword>
<dbReference type="Gene3D" id="3.20.20.30">
    <property type="entry name" value="Luciferase-like domain"/>
    <property type="match status" value="1"/>
</dbReference>
<dbReference type="SUPFAM" id="SSF51679">
    <property type="entry name" value="Bacterial luciferase-like"/>
    <property type="match status" value="1"/>
</dbReference>
<accession>A0A1C6SD10</accession>
<gene>
    <name evidence="2" type="ORF">GA0074692_2338</name>
</gene>
<dbReference type="InterPro" id="IPR024011">
    <property type="entry name" value="Biosynth_lucif-like_mOase_dom"/>
</dbReference>
<dbReference type="EMBL" id="FMHW01000002">
    <property type="protein sequence ID" value="SCL27368.1"/>
    <property type="molecule type" value="Genomic_DNA"/>
</dbReference>
<dbReference type="InterPro" id="IPR050766">
    <property type="entry name" value="Bact_Lucif_Oxidored"/>
</dbReference>
<dbReference type="AlphaFoldDB" id="A0A1C6SD10"/>
<organism evidence="2 3">
    <name type="scientific">Micromonospora pallida</name>
    <dbReference type="NCBI Taxonomy" id="145854"/>
    <lineage>
        <taxon>Bacteria</taxon>
        <taxon>Bacillati</taxon>
        <taxon>Actinomycetota</taxon>
        <taxon>Actinomycetes</taxon>
        <taxon>Micromonosporales</taxon>
        <taxon>Micromonosporaceae</taxon>
        <taxon>Micromonospora</taxon>
    </lineage>
</organism>
<dbReference type="PANTHER" id="PTHR30137">
    <property type="entry name" value="LUCIFERASE-LIKE MONOOXYGENASE"/>
    <property type="match status" value="1"/>
</dbReference>
<keyword evidence="2" id="KW-0503">Monooxygenase</keyword>
<dbReference type="GO" id="GO:0016705">
    <property type="term" value="F:oxidoreductase activity, acting on paired donors, with incorporation or reduction of molecular oxygen"/>
    <property type="evidence" value="ECO:0007669"/>
    <property type="project" value="InterPro"/>
</dbReference>
<protein>
    <submittedName>
        <fullName evidence="2">Natural product biosynthesis luciferase-like monooxygenase domain-containing protein</fullName>
    </submittedName>
</protein>
<dbReference type="OrthoDB" id="5169673at2"/>
<dbReference type="InterPro" id="IPR011251">
    <property type="entry name" value="Luciferase-like_dom"/>
</dbReference>
<keyword evidence="3" id="KW-1185">Reference proteome</keyword>
<feature type="domain" description="Luciferase-like" evidence="1">
    <location>
        <begin position="42"/>
        <end position="350"/>
    </location>
</feature>
<evidence type="ECO:0000259" key="1">
    <source>
        <dbReference type="Pfam" id="PF00296"/>
    </source>
</evidence>
<sequence>MTGNSPDALRQLSPNRLRLLEHLLRQQEQPSRAPLAVSLFFFSSDPDDRPGEKYELLLECAERADRAGLHAIWMPERHFDVFGAPYPSPAILLAAVAARTSRIQLRAGSVVLPLHDPLLVAEEWGVLDAISHQRMGMSLASGWHADDFVLAPDAYEDRKNILLEQLATVRALWRGEGVARGGPGGREVEVRAYPRPERLPDVWLTSSGNPATWETAGQHDLHVLTALLEQTVDELAGKVDRYRRALTTAGHSVADKQITCMLHTHLAADPDAVPDRIRQPLIQYLSQHLRLFEKFAAHHDIGVRPDAVSEQDRAVLLEHGLRRYTTSAGLFGSVETCRPMIDKLVAAGVTEIGCLVDFGLPADQVLECVTELGRLQALVRA</sequence>
<dbReference type="GO" id="GO:0005829">
    <property type="term" value="C:cytosol"/>
    <property type="evidence" value="ECO:0007669"/>
    <property type="project" value="TreeGrafter"/>
</dbReference>
<evidence type="ECO:0000313" key="2">
    <source>
        <dbReference type="EMBL" id="SCL27368.1"/>
    </source>
</evidence>
<dbReference type="GO" id="GO:0004497">
    <property type="term" value="F:monooxygenase activity"/>
    <property type="evidence" value="ECO:0007669"/>
    <property type="project" value="UniProtKB-KW"/>
</dbReference>
<proteinExistence type="predicted"/>
<reference evidence="3" key="1">
    <citation type="submission" date="2016-06" db="EMBL/GenBank/DDBJ databases">
        <authorList>
            <person name="Varghese N."/>
            <person name="Submissions Spin"/>
        </authorList>
    </citation>
    <scope>NUCLEOTIDE SEQUENCE [LARGE SCALE GENOMIC DNA]</scope>
    <source>
        <strain evidence="3">DSM 43817</strain>
    </source>
</reference>
<dbReference type="InterPro" id="IPR036661">
    <property type="entry name" value="Luciferase-like_sf"/>
</dbReference>
<dbReference type="Proteomes" id="UP000198959">
    <property type="component" value="Unassembled WGS sequence"/>
</dbReference>
<dbReference type="Pfam" id="PF00296">
    <property type="entry name" value="Bac_luciferase"/>
    <property type="match status" value="1"/>
</dbReference>
<dbReference type="NCBIfam" id="TIGR04020">
    <property type="entry name" value="seco_metab_LLM"/>
    <property type="match status" value="1"/>
</dbReference>
<evidence type="ECO:0000313" key="3">
    <source>
        <dbReference type="Proteomes" id="UP000198959"/>
    </source>
</evidence>
<name>A0A1C6SD10_9ACTN</name>
<dbReference type="PANTHER" id="PTHR30137:SF6">
    <property type="entry name" value="LUCIFERASE-LIKE MONOOXYGENASE"/>
    <property type="match status" value="1"/>
</dbReference>